<evidence type="ECO:0000313" key="12">
    <source>
        <dbReference type="EMBL" id="CAL1165724.1"/>
    </source>
</evidence>
<dbReference type="EMBL" id="CAMXCT030005434">
    <property type="protein sequence ID" value="CAL4799661.1"/>
    <property type="molecule type" value="Genomic_DNA"/>
</dbReference>
<dbReference type="InterPro" id="IPR037151">
    <property type="entry name" value="AlkB-like_sf"/>
</dbReference>
<evidence type="ECO:0000256" key="3">
    <source>
        <dbReference type="ARBA" id="ARBA00012262"/>
    </source>
</evidence>
<keyword evidence="4" id="KW-0479">Metal-binding</keyword>
<protein>
    <recommendedName>
        <fullName evidence="3">procollagen-proline 3-dioxygenase</fullName>
        <ecNumber evidence="3">1.14.11.7</ecNumber>
    </recommendedName>
</protein>
<dbReference type="SUPFAM" id="SSF51197">
    <property type="entry name" value="Clavaminate synthase-like"/>
    <property type="match status" value="1"/>
</dbReference>
<gene>
    <name evidence="11" type="ORF">C1SCF055_LOCUS37420</name>
</gene>
<evidence type="ECO:0000256" key="9">
    <source>
        <dbReference type="SAM" id="MobiDB-lite"/>
    </source>
</evidence>
<dbReference type="Gene3D" id="2.60.120.620">
    <property type="entry name" value="q2cbj1_9rhob like domain"/>
    <property type="match status" value="1"/>
</dbReference>
<reference evidence="12" key="2">
    <citation type="submission" date="2024-04" db="EMBL/GenBank/DDBJ databases">
        <authorList>
            <person name="Chen Y."/>
            <person name="Shah S."/>
            <person name="Dougan E. K."/>
            <person name="Thang M."/>
            <person name="Chan C."/>
        </authorList>
    </citation>
    <scope>NUCLEOTIDE SEQUENCE [LARGE SCALE GENOMIC DNA]</scope>
</reference>
<keyword evidence="6" id="KW-0223">Dioxygenase</keyword>
<evidence type="ECO:0000256" key="8">
    <source>
        <dbReference type="ARBA" id="ARBA00023004"/>
    </source>
</evidence>
<dbReference type="PANTHER" id="PTHR14049:SF9">
    <property type="entry name" value="PROCOLLAGEN-PROLINE 3-DIOXYGENASE"/>
    <property type="match status" value="1"/>
</dbReference>
<evidence type="ECO:0000313" key="13">
    <source>
        <dbReference type="Proteomes" id="UP001152797"/>
    </source>
</evidence>
<comment type="caution">
    <text evidence="11">The sequence shown here is derived from an EMBL/GenBank/DDBJ whole genome shotgun (WGS) entry which is preliminary data.</text>
</comment>
<organism evidence="11">
    <name type="scientific">Cladocopium goreaui</name>
    <dbReference type="NCBI Taxonomy" id="2562237"/>
    <lineage>
        <taxon>Eukaryota</taxon>
        <taxon>Sar</taxon>
        <taxon>Alveolata</taxon>
        <taxon>Dinophyceae</taxon>
        <taxon>Suessiales</taxon>
        <taxon>Symbiodiniaceae</taxon>
        <taxon>Cladocopium</taxon>
    </lineage>
</organism>
<dbReference type="PROSITE" id="PS51471">
    <property type="entry name" value="FE2OG_OXY"/>
    <property type="match status" value="2"/>
</dbReference>
<keyword evidence="13" id="KW-1185">Reference proteome</keyword>
<dbReference type="PANTHER" id="PTHR14049">
    <property type="entry name" value="LEPRECAN 1"/>
    <property type="match status" value="1"/>
</dbReference>
<keyword evidence="5" id="KW-0677">Repeat</keyword>
<dbReference type="InterPro" id="IPR044862">
    <property type="entry name" value="Pro_4_hyd_alph_FE2OG_OXY"/>
</dbReference>
<evidence type="ECO:0000313" key="11">
    <source>
        <dbReference type="EMBL" id="CAI4012349.1"/>
    </source>
</evidence>
<dbReference type="EC" id="1.14.11.7" evidence="3"/>
<dbReference type="Proteomes" id="UP001152797">
    <property type="component" value="Unassembled WGS sequence"/>
</dbReference>
<dbReference type="Pfam" id="PF13532">
    <property type="entry name" value="2OG-FeII_Oxy_2"/>
    <property type="match status" value="1"/>
</dbReference>
<feature type="domain" description="Fe2OG dioxygenase" evidence="10">
    <location>
        <begin position="77"/>
        <end position="169"/>
    </location>
</feature>
<evidence type="ECO:0000256" key="7">
    <source>
        <dbReference type="ARBA" id="ARBA00023002"/>
    </source>
</evidence>
<keyword evidence="8" id="KW-0408">Iron</keyword>
<dbReference type="InterPro" id="IPR027450">
    <property type="entry name" value="AlkB-like"/>
</dbReference>
<comment type="cofactor">
    <cofactor evidence="1">
        <name>L-ascorbate</name>
        <dbReference type="ChEBI" id="CHEBI:38290"/>
    </cofactor>
</comment>
<accession>A0A9P1DNR8</accession>
<dbReference type="GO" id="GO:0005506">
    <property type="term" value="F:iron ion binding"/>
    <property type="evidence" value="ECO:0007669"/>
    <property type="project" value="InterPro"/>
</dbReference>
<evidence type="ECO:0000256" key="1">
    <source>
        <dbReference type="ARBA" id="ARBA00001961"/>
    </source>
</evidence>
<dbReference type="InterPro" id="IPR039575">
    <property type="entry name" value="P3H"/>
</dbReference>
<keyword evidence="7" id="KW-0560">Oxidoreductase</keyword>
<proteinExistence type="predicted"/>
<dbReference type="OrthoDB" id="8517835at2759"/>
<dbReference type="EMBL" id="CAMXCT010005434">
    <property type="protein sequence ID" value="CAI4012349.1"/>
    <property type="molecule type" value="Genomic_DNA"/>
</dbReference>
<feature type="region of interest" description="Disordered" evidence="9">
    <location>
        <begin position="544"/>
        <end position="566"/>
    </location>
</feature>
<dbReference type="EMBL" id="CAMXCT020005434">
    <property type="protein sequence ID" value="CAL1165724.1"/>
    <property type="molecule type" value="Genomic_DNA"/>
</dbReference>
<feature type="domain" description="Fe2OG dioxygenase" evidence="10">
    <location>
        <begin position="390"/>
        <end position="497"/>
    </location>
</feature>
<evidence type="ECO:0000256" key="5">
    <source>
        <dbReference type="ARBA" id="ARBA00022737"/>
    </source>
</evidence>
<name>A0A9P1DNR8_9DINO</name>
<dbReference type="AlphaFoldDB" id="A0A9P1DNR8"/>
<dbReference type="GO" id="GO:0019797">
    <property type="term" value="F:procollagen-proline 3-dioxygenase activity"/>
    <property type="evidence" value="ECO:0007669"/>
    <property type="project" value="UniProtKB-EC"/>
</dbReference>
<dbReference type="InterPro" id="IPR006620">
    <property type="entry name" value="Pro_4_hyd_alph"/>
</dbReference>
<dbReference type="Gene3D" id="2.60.120.590">
    <property type="entry name" value="Alpha-ketoglutarate-dependent dioxygenase AlkB-like"/>
    <property type="match status" value="1"/>
</dbReference>
<evidence type="ECO:0000256" key="2">
    <source>
        <dbReference type="ARBA" id="ARBA00001962"/>
    </source>
</evidence>
<dbReference type="GO" id="GO:0031418">
    <property type="term" value="F:L-ascorbic acid binding"/>
    <property type="evidence" value="ECO:0007669"/>
    <property type="project" value="InterPro"/>
</dbReference>
<dbReference type="GO" id="GO:0032963">
    <property type="term" value="P:collagen metabolic process"/>
    <property type="evidence" value="ECO:0007669"/>
    <property type="project" value="InterPro"/>
</dbReference>
<comment type="cofactor">
    <cofactor evidence="2">
        <name>Fe cation</name>
        <dbReference type="ChEBI" id="CHEBI:24875"/>
    </cofactor>
</comment>
<evidence type="ECO:0000259" key="10">
    <source>
        <dbReference type="PROSITE" id="PS51471"/>
    </source>
</evidence>
<evidence type="ECO:0000256" key="6">
    <source>
        <dbReference type="ARBA" id="ARBA00022964"/>
    </source>
</evidence>
<dbReference type="SMART" id="SM00702">
    <property type="entry name" value="P4Hc"/>
    <property type="match status" value="1"/>
</dbReference>
<reference evidence="11" key="1">
    <citation type="submission" date="2022-10" db="EMBL/GenBank/DDBJ databases">
        <authorList>
            <person name="Chen Y."/>
            <person name="Dougan E. K."/>
            <person name="Chan C."/>
            <person name="Rhodes N."/>
            <person name="Thang M."/>
        </authorList>
    </citation>
    <scope>NUCLEOTIDE SEQUENCE</scope>
</reference>
<dbReference type="InterPro" id="IPR005123">
    <property type="entry name" value="Oxoglu/Fe-dep_dioxygenase_dom"/>
</dbReference>
<dbReference type="Pfam" id="PF13640">
    <property type="entry name" value="2OG-FeII_Oxy_3"/>
    <property type="match status" value="1"/>
</dbReference>
<evidence type="ECO:0000256" key="4">
    <source>
        <dbReference type="ARBA" id="ARBA00022723"/>
    </source>
</evidence>
<sequence length="566" mass="62829">MTTADVRAVVPAVLPPELCRELWFQHLACAVPGYRPGCTASCLASAPGWAWPALLRARQLLRDAAEEIFDDFGGLFPETTVTVGWFPGAGLPVHTDNCQDYLQQRHVTVVVWLNEGERDFQGGEFFFDDEKNAMRPQAGHAAIFGADVPHGLTAVTGGLRVSLNVWFTRNPEAAEDLRLLQHPPRAAARGPALSLRLFGQGPQQQWRGDEAMARRTLKTLKLPWRGGILRRRSGGWFQSLGSKRSLDSEESNSFSTAQRARLMKAAFQQFFGRQKQRCSGSCLAAAIRRRERQVRINLPKWHDYGHLSMPRFGTLCCRCPAKRAMLLRPLPGLVVLKNHGSLRGEKGRKVERRAARLLQHQNQAMRFGDLPIWALRLAKRCAPPGFRKVKYDQLIVNAYNVGEGILPHIDLLKFDERVLGISLAAEATMIFRRVRPDALPVKPGDECRLPTESADAVRITLQPGDVYGLQGPARSQWTHEILPVKARRISLTFRRLLNSSWIGVSSDQVDPSPESIESMTSVATMGKSGFLDPVATGSPTMPWLMPGDEGKPVGAKNPKLAKATKV</sequence>